<dbReference type="InterPro" id="IPR029044">
    <property type="entry name" value="Nucleotide-diphossugar_trans"/>
</dbReference>
<dbReference type="Gene3D" id="3.90.550.10">
    <property type="entry name" value="Spore Coat Polysaccharide Biosynthesis Protein SpsA, Chain A"/>
    <property type="match status" value="1"/>
</dbReference>
<proteinExistence type="predicted"/>
<keyword evidence="3" id="KW-1185">Reference proteome</keyword>
<gene>
    <name evidence="2" type="ORF">DILT_LOCUS9291</name>
</gene>
<reference evidence="2 3" key="1">
    <citation type="submission" date="2018-11" db="EMBL/GenBank/DDBJ databases">
        <authorList>
            <consortium name="Pathogen Informatics"/>
        </authorList>
    </citation>
    <scope>NUCLEOTIDE SEQUENCE [LARGE SCALE GENOMIC DNA]</scope>
</reference>
<feature type="compositionally biased region" description="Basic and acidic residues" evidence="1">
    <location>
        <begin position="28"/>
        <end position="38"/>
    </location>
</feature>
<dbReference type="EMBL" id="UYRU01056440">
    <property type="protein sequence ID" value="VDN13460.1"/>
    <property type="molecule type" value="Genomic_DNA"/>
</dbReference>
<feature type="region of interest" description="Disordered" evidence="1">
    <location>
        <begin position="28"/>
        <end position="48"/>
    </location>
</feature>
<dbReference type="OrthoDB" id="10408681at2759"/>
<feature type="compositionally biased region" description="Basic residues" evidence="1">
    <location>
        <begin position="39"/>
        <end position="48"/>
    </location>
</feature>
<evidence type="ECO:0000313" key="2">
    <source>
        <dbReference type="EMBL" id="VDN13460.1"/>
    </source>
</evidence>
<evidence type="ECO:0000256" key="1">
    <source>
        <dbReference type="SAM" id="MobiDB-lite"/>
    </source>
</evidence>
<name>A0A3P7LJ86_DIBLA</name>
<evidence type="ECO:0000313" key="3">
    <source>
        <dbReference type="Proteomes" id="UP000281553"/>
    </source>
</evidence>
<dbReference type="Proteomes" id="UP000281553">
    <property type="component" value="Unassembled WGS sequence"/>
</dbReference>
<sequence>MYRRLTFSNQTLVRRNFTFARYKMMEHVRDAGNKENPQRRQRLQRAQKLRKKDTYAHVHYLIRQRELKYRGLYYHIQVDVLHPTLEE</sequence>
<protein>
    <submittedName>
        <fullName evidence="2">Uncharacterized protein</fullName>
    </submittedName>
</protein>
<organism evidence="2 3">
    <name type="scientific">Dibothriocephalus latus</name>
    <name type="common">Fish tapeworm</name>
    <name type="synonym">Diphyllobothrium latum</name>
    <dbReference type="NCBI Taxonomy" id="60516"/>
    <lineage>
        <taxon>Eukaryota</taxon>
        <taxon>Metazoa</taxon>
        <taxon>Spiralia</taxon>
        <taxon>Lophotrochozoa</taxon>
        <taxon>Platyhelminthes</taxon>
        <taxon>Cestoda</taxon>
        <taxon>Eucestoda</taxon>
        <taxon>Diphyllobothriidea</taxon>
        <taxon>Diphyllobothriidae</taxon>
        <taxon>Dibothriocephalus</taxon>
    </lineage>
</organism>
<dbReference type="AlphaFoldDB" id="A0A3P7LJ86"/>
<accession>A0A3P7LJ86</accession>